<dbReference type="Pfam" id="PF00702">
    <property type="entry name" value="Hydrolase"/>
    <property type="match status" value="1"/>
</dbReference>
<dbReference type="InterPro" id="IPR036163">
    <property type="entry name" value="HMA_dom_sf"/>
</dbReference>
<dbReference type="InterPro" id="IPR017969">
    <property type="entry name" value="Heavy-metal-associated_CS"/>
</dbReference>
<dbReference type="InterPro" id="IPR006121">
    <property type="entry name" value="HMA_dom"/>
</dbReference>
<dbReference type="InterPro" id="IPR023214">
    <property type="entry name" value="HAD_sf"/>
</dbReference>
<evidence type="ECO:0000259" key="14">
    <source>
        <dbReference type="PROSITE" id="PS50846"/>
    </source>
</evidence>
<gene>
    <name evidence="15" type="ORF">GCM10010915_09050</name>
</gene>
<feature type="transmembrane region" description="Helical" evidence="12">
    <location>
        <begin position="149"/>
        <end position="170"/>
    </location>
</feature>
<comment type="caution">
    <text evidence="15">The sequence shown here is derived from an EMBL/GenBank/DDBJ whole genome shotgun (WGS) entry which is preliminary data.</text>
</comment>
<dbReference type="SUPFAM" id="SSF55008">
    <property type="entry name" value="HMA, heavy metal-associated domain"/>
    <property type="match status" value="1"/>
</dbReference>
<feature type="transmembrane region" description="Helical" evidence="12">
    <location>
        <begin position="190"/>
        <end position="210"/>
    </location>
</feature>
<dbReference type="CDD" id="cd00371">
    <property type="entry name" value="HMA"/>
    <property type="match status" value="1"/>
</dbReference>
<evidence type="ECO:0000256" key="9">
    <source>
        <dbReference type="ARBA" id="ARBA00023136"/>
    </source>
</evidence>
<dbReference type="Gene3D" id="3.40.1110.10">
    <property type="entry name" value="Calcium-transporting ATPase, cytoplasmic domain N"/>
    <property type="match status" value="2"/>
</dbReference>
<dbReference type="Gene3D" id="3.40.50.1000">
    <property type="entry name" value="HAD superfamily/HAD-like"/>
    <property type="match status" value="2"/>
</dbReference>
<evidence type="ECO:0000256" key="1">
    <source>
        <dbReference type="ARBA" id="ARBA00004651"/>
    </source>
</evidence>
<dbReference type="PROSITE" id="PS01047">
    <property type="entry name" value="HMA_1"/>
    <property type="match status" value="1"/>
</dbReference>
<dbReference type="PROSITE" id="PS01229">
    <property type="entry name" value="COF_2"/>
    <property type="match status" value="1"/>
</dbReference>
<evidence type="ECO:0000256" key="6">
    <source>
        <dbReference type="ARBA" id="ARBA00022840"/>
    </source>
</evidence>
<proteinExistence type="inferred from homology"/>
<dbReference type="Pfam" id="PF00122">
    <property type="entry name" value="E1-E2_ATPase"/>
    <property type="match status" value="1"/>
</dbReference>
<keyword evidence="7" id="KW-1278">Translocase</keyword>
<evidence type="ECO:0000256" key="10">
    <source>
        <dbReference type="ARBA" id="ARBA00049360"/>
    </source>
</evidence>
<dbReference type="InterPro" id="IPR023299">
    <property type="entry name" value="ATPase_P-typ_cyto_dom_N"/>
</dbReference>
<keyword evidence="5 12" id="KW-0547">Nucleotide-binding</keyword>
<dbReference type="EMBL" id="BMHO01000001">
    <property type="protein sequence ID" value="GGD30958.1"/>
    <property type="molecule type" value="Genomic_DNA"/>
</dbReference>
<keyword evidence="16" id="KW-1185">Reference proteome</keyword>
<dbReference type="GO" id="GO:0016887">
    <property type="term" value="F:ATP hydrolysis activity"/>
    <property type="evidence" value="ECO:0007669"/>
    <property type="project" value="InterPro"/>
</dbReference>
<protein>
    <recommendedName>
        <fullName evidence="11">Cation-transporting P-type ATPase B</fullName>
    </recommendedName>
</protein>
<dbReference type="SUPFAM" id="SSF81653">
    <property type="entry name" value="Calcium ATPase, transduction domain A"/>
    <property type="match status" value="1"/>
</dbReference>
<dbReference type="PROSITE" id="PS50846">
    <property type="entry name" value="HMA_2"/>
    <property type="match status" value="1"/>
</dbReference>
<evidence type="ECO:0000256" key="13">
    <source>
        <dbReference type="SAM" id="MobiDB-lite"/>
    </source>
</evidence>
<evidence type="ECO:0000256" key="4">
    <source>
        <dbReference type="ARBA" id="ARBA00022723"/>
    </source>
</evidence>
<evidence type="ECO:0000256" key="3">
    <source>
        <dbReference type="ARBA" id="ARBA00022692"/>
    </source>
</evidence>
<reference evidence="15" key="1">
    <citation type="journal article" date="2014" name="Int. J. Syst. Evol. Microbiol.">
        <title>Complete genome sequence of Corynebacterium casei LMG S-19264T (=DSM 44701T), isolated from a smear-ripened cheese.</title>
        <authorList>
            <consortium name="US DOE Joint Genome Institute (JGI-PGF)"/>
            <person name="Walter F."/>
            <person name="Albersmeier A."/>
            <person name="Kalinowski J."/>
            <person name="Ruckert C."/>
        </authorList>
    </citation>
    <scope>NUCLEOTIDE SEQUENCE</scope>
    <source>
        <strain evidence="15">CGMCC 1.15152</strain>
    </source>
</reference>
<dbReference type="NCBIfam" id="TIGR01525">
    <property type="entry name" value="ATPase-IB_hvy"/>
    <property type="match status" value="1"/>
</dbReference>
<dbReference type="InterPro" id="IPR036412">
    <property type="entry name" value="HAD-like_sf"/>
</dbReference>
<dbReference type="SFLD" id="SFLDG00002">
    <property type="entry name" value="C1.7:_P-type_atpase_like"/>
    <property type="match status" value="1"/>
</dbReference>
<dbReference type="Gene3D" id="2.70.150.10">
    <property type="entry name" value="Calcium-transporting ATPase, cytoplasmic transduction domain A"/>
    <property type="match status" value="1"/>
</dbReference>
<evidence type="ECO:0000256" key="2">
    <source>
        <dbReference type="ARBA" id="ARBA00006024"/>
    </source>
</evidence>
<dbReference type="GO" id="GO:0055070">
    <property type="term" value="P:copper ion homeostasis"/>
    <property type="evidence" value="ECO:0007669"/>
    <property type="project" value="TreeGrafter"/>
</dbReference>
<evidence type="ECO:0000256" key="7">
    <source>
        <dbReference type="ARBA" id="ARBA00022967"/>
    </source>
</evidence>
<dbReference type="FunFam" id="2.70.150.10:FF:000002">
    <property type="entry name" value="Copper-transporting ATPase 1, putative"/>
    <property type="match status" value="1"/>
</dbReference>
<feature type="transmembrane region" description="Helical" evidence="12">
    <location>
        <begin position="373"/>
        <end position="398"/>
    </location>
</feature>
<feature type="transmembrane region" description="Helical" evidence="12">
    <location>
        <begin position="745"/>
        <end position="762"/>
    </location>
</feature>
<dbReference type="Pfam" id="PF00403">
    <property type="entry name" value="HMA"/>
    <property type="match status" value="1"/>
</dbReference>
<keyword evidence="4 12" id="KW-0479">Metal-binding</keyword>
<dbReference type="PANTHER" id="PTHR43520">
    <property type="entry name" value="ATP7, ISOFORM B"/>
    <property type="match status" value="1"/>
</dbReference>
<dbReference type="PANTHER" id="PTHR43520:SF8">
    <property type="entry name" value="P-TYPE CU(+) TRANSPORTER"/>
    <property type="match status" value="1"/>
</dbReference>
<name>A0A916Y4V0_9MICO</name>
<keyword evidence="6 12" id="KW-0067">ATP-binding</keyword>
<dbReference type="GO" id="GO:0005886">
    <property type="term" value="C:plasma membrane"/>
    <property type="evidence" value="ECO:0007669"/>
    <property type="project" value="UniProtKB-SubCell"/>
</dbReference>
<dbReference type="PROSITE" id="PS00154">
    <property type="entry name" value="ATPASE_E1_E2"/>
    <property type="match status" value="1"/>
</dbReference>
<dbReference type="InterPro" id="IPR008250">
    <property type="entry name" value="ATPase_P-typ_transduc_dom_A_sf"/>
</dbReference>
<dbReference type="InterPro" id="IPR023298">
    <property type="entry name" value="ATPase_P-typ_TM_dom_sf"/>
</dbReference>
<evidence type="ECO:0000256" key="12">
    <source>
        <dbReference type="RuleBase" id="RU362081"/>
    </source>
</evidence>
<dbReference type="InterPro" id="IPR018303">
    <property type="entry name" value="ATPase_P-typ_P_site"/>
</dbReference>
<comment type="similarity">
    <text evidence="2 12">Belongs to the cation transport ATPase (P-type) (TC 3.A.3) family. Type IB subfamily.</text>
</comment>
<dbReference type="GO" id="GO:0005524">
    <property type="term" value="F:ATP binding"/>
    <property type="evidence" value="ECO:0007669"/>
    <property type="project" value="UniProtKB-UniRule"/>
</dbReference>
<feature type="transmembrane region" description="Helical" evidence="12">
    <location>
        <begin position="88"/>
        <end position="105"/>
    </location>
</feature>
<organism evidence="15 16">
    <name type="scientific">Microbacterium faecale</name>
    <dbReference type="NCBI Taxonomy" id="1804630"/>
    <lineage>
        <taxon>Bacteria</taxon>
        <taxon>Bacillati</taxon>
        <taxon>Actinomycetota</taxon>
        <taxon>Actinomycetes</taxon>
        <taxon>Micrococcales</taxon>
        <taxon>Microbacteriaceae</taxon>
        <taxon>Microbacterium</taxon>
    </lineage>
</organism>
<dbReference type="InterPro" id="IPR044492">
    <property type="entry name" value="P_typ_ATPase_HD_dom"/>
</dbReference>
<dbReference type="SFLD" id="SFLDS00003">
    <property type="entry name" value="Haloacid_Dehalogenase"/>
    <property type="match status" value="1"/>
</dbReference>
<keyword evidence="12" id="KW-1003">Cell membrane</keyword>
<feature type="transmembrane region" description="Helical" evidence="12">
    <location>
        <begin position="768"/>
        <end position="786"/>
    </location>
</feature>
<feature type="transmembrane region" description="Helical" evidence="12">
    <location>
        <begin position="345"/>
        <end position="367"/>
    </location>
</feature>
<dbReference type="PRINTS" id="PR00120">
    <property type="entry name" value="HATPASE"/>
</dbReference>
<dbReference type="Proteomes" id="UP000633205">
    <property type="component" value="Unassembled WGS sequence"/>
</dbReference>
<evidence type="ECO:0000256" key="5">
    <source>
        <dbReference type="ARBA" id="ARBA00022741"/>
    </source>
</evidence>
<dbReference type="RefSeq" id="WP_188711097.1">
    <property type="nucleotide sequence ID" value="NZ_BMHO01000001.1"/>
</dbReference>
<accession>A0A916Y4V0</accession>
<dbReference type="SUPFAM" id="SSF81660">
    <property type="entry name" value="Metal cation-transporting ATPase, ATP-binding domain N"/>
    <property type="match status" value="1"/>
</dbReference>
<dbReference type="GO" id="GO:0043682">
    <property type="term" value="F:P-type divalent copper transporter activity"/>
    <property type="evidence" value="ECO:0007669"/>
    <property type="project" value="TreeGrafter"/>
</dbReference>
<sequence length="792" mass="81612">MSTTELDLDIQGMTCASCANRIERRLNKLDGVTASVNYASEKAHVSFPDAHTPEDLIRTVEEAGYGAGLPSPISNDDPDASDPLRTRLIWSIALSVPVILVAMIPPLQFPAWQWVSLLLALPVVLWGGSGFHRAAWMNLRHGAATMDTLVSVGTLAALGWSVYALVFGTAGEIGMTHGWSLLATQADGSGSIYLEAAAGVTTFILLGRYIEARSKRRAGDALRSLLDLGAKDVAVRGDDGVERRIPASELRVGDAFVVRPGEKIATDGEVIEGSSAVDVSMVTGEPVPAEVGVGSAVTGGTVNASGLLVVRATRVGKDTQLAQMAKLVEDAQASKAEVQRLADRISGIFVPIVIVIAIATLATWILIGQPVAAAFTAAVAVLIIACPCALGLATPLAMMMGTGTGAKRGILIKDAAALERARRIDTIVLDKTGTVTEGRMTLTQVIPAAGESADDVLRTAGALEVASEHPIARAIATAAVESPHFAAPGTLPAAISGEALGDESPHFAAPGTLPAAISGEASGNGSPDFAGATTPPAAISGDPLPGVTDFRNVEGLGAQGIVDGRAVVVGRPQLLDQWSVGLTPELQRAFDEAQATGATVVAIAWDGAPRGLLAVADTVKPTSAEAVAEMRAQGLDPILVTGDAEAPARAVAAEVGIDRVIAGVLPHEKVTVVTELQQEGRTVAMVGDGVNDAAALAQADLGMAMGTGTDVAIEASDLTLVRGDLRVAADAVRLSRKTLRIIRGNLFWAFAYNVASIPLAAAGLLAPMLAGAAMAFSSVFVVLNSLRLRRFR</sequence>
<keyword evidence="8 12" id="KW-1133">Transmembrane helix</keyword>
<keyword evidence="9 12" id="KW-0472">Membrane</keyword>
<dbReference type="SUPFAM" id="SSF56784">
    <property type="entry name" value="HAD-like"/>
    <property type="match status" value="1"/>
</dbReference>
<feature type="region of interest" description="Disordered" evidence="13">
    <location>
        <begin position="517"/>
        <end position="541"/>
    </location>
</feature>
<evidence type="ECO:0000313" key="15">
    <source>
        <dbReference type="EMBL" id="GGD30958.1"/>
    </source>
</evidence>
<evidence type="ECO:0000256" key="11">
    <source>
        <dbReference type="ARBA" id="ARBA00074171"/>
    </source>
</evidence>
<evidence type="ECO:0000256" key="8">
    <source>
        <dbReference type="ARBA" id="ARBA00022989"/>
    </source>
</evidence>
<comment type="catalytic activity">
    <reaction evidence="10">
        <text>ATP + H2O = ADP + phosphate + H(+)</text>
        <dbReference type="Rhea" id="RHEA:13065"/>
        <dbReference type="ChEBI" id="CHEBI:15377"/>
        <dbReference type="ChEBI" id="CHEBI:15378"/>
        <dbReference type="ChEBI" id="CHEBI:30616"/>
        <dbReference type="ChEBI" id="CHEBI:43474"/>
        <dbReference type="ChEBI" id="CHEBI:456216"/>
    </reaction>
</comment>
<dbReference type="SUPFAM" id="SSF81665">
    <property type="entry name" value="Calcium ATPase, transmembrane domain M"/>
    <property type="match status" value="1"/>
</dbReference>
<dbReference type="InterPro" id="IPR027256">
    <property type="entry name" value="P-typ_ATPase_IB"/>
</dbReference>
<dbReference type="Gene3D" id="3.30.70.100">
    <property type="match status" value="1"/>
</dbReference>
<feature type="transmembrane region" description="Helical" evidence="12">
    <location>
        <begin position="111"/>
        <end position="128"/>
    </location>
</feature>
<reference evidence="15" key="2">
    <citation type="submission" date="2020-09" db="EMBL/GenBank/DDBJ databases">
        <authorList>
            <person name="Sun Q."/>
            <person name="Zhou Y."/>
        </authorList>
    </citation>
    <scope>NUCLEOTIDE SEQUENCE</scope>
    <source>
        <strain evidence="15">CGMCC 1.15152</strain>
    </source>
</reference>
<dbReference type="FunFam" id="3.30.70.100:FF:000005">
    <property type="entry name" value="Copper-exporting P-type ATPase A"/>
    <property type="match status" value="1"/>
</dbReference>
<dbReference type="CDD" id="cd02094">
    <property type="entry name" value="P-type_ATPase_Cu-like"/>
    <property type="match status" value="1"/>
</dbReference>
<dbReference type="GO" id="GO:0005507">
    <property type="term" value="F:copper ion binding"/>
    <property type="evidence" value="ECO:0007669"/>
    <property type="project" value="TreeGrafter"/>
</dbReference>
<comment type="subcellular location">
    <subcellularLocation>
        <location evidence="1">Cell membrane</location>
        <topology evidence="1">Multi-pass membrane protein</topology>
    </subcellularLocation>
</comment>
<dbReference type="PRINTS" id="PR00119">
    <property type="entry name" value="CATATPASE"/>
</dbReference>
<feature type="domain" description="HMA" evidence="14">
    <location>
        <begin position="4"/>
        <end position="68"/>
    </location>
</feature>
<dbReference type="InterPro" id="IPR059000">
    <property type="entry name" value="ATPase_P-type_domA"/>
</dbReference>
<evidence type="ECO:0000313" key="16">
    <source>
        <dbReference type="Proteomes" id="UP000633205"/>
    </source>
</evidence>
<dbReference type="SFLD" id="SFLDF00027">
    <property type="entry name" value="p-type_atpase"/>
    <property type="match status" value="1"/>
</dbReference>
<keyword evidence="3 12" id="KW-0812">Transmembrane</keyword>
<dbReference type="InterPro" id="IPR001757">
    <property type="entry name" value="P_typ_ATPase"/>
</dbReference>
<dbReference type="AlphaFoldDB" id="A0A916Y4V0"/>
<dbReference type="NCBIfam" id="TIGR01494">
    <property type="entry name" value="ATPase_P-type"/>
    <property type="match status" value="2"/>
</dbReference>